<keyword evidence="1" id="KW-0805">Transcription regulation</keyword>
<feature type="DNA-binding region" description="H-T-H motif" evidence="4">
    <location>
        <begin position="35"/>
        <end position="54"/>
    </location>
</feature>
<organism evidence="6 7">
    <name type="scientific">Saccharopolyspora rhizosphaerae</name>
    <dbReference type="NCBI Taxonomy" id="2492662"/>
    <lineage>
        <taxon>Bacteria</taxon>
        <taxon>Bacillati</taxon>
        <taxon>Actinomycetota</taxon>
        <taxon>Actinomycetes</taxon>
        <taxon>Pseudonocardiales</taxon>
        <taxon>Pseudonocardiaceae</taxon>
        <taxon>Saccharopolyspora</taxon>
    </lineage>
</organism>
<evidence type="ECO:0000256" key="2">
    <source>
        <dbReference type="ARBA" id="ARBA00023125"/>
    </source>
</evidence>
<dbReference type="Gene3D" id="1.10.357.10">
    <property type="entry name" value="Tetracycline Repressor, domain 2"/>
    <property type="match status" value="1"/>
</dbReference>
<feature type="domain" description="HTH tetR-type" evidence="5">
    <location>
        <begin position="13"/>
        <end position="72"/>
    </location>
</feature>
<name>A0A3R8QPJ4_9PSEU</name>
<evidence type="ECO:0000259" key="5">
    <source>
        <dbReference type="PROSITE" id="PS50977"/>
    </source>
</evidence>
<accession>A0A3R8QPJ4</accession>
<evidence type="ECO:0000256" key="1">
    <source>
        <dbReference type="ARBA" id="ARBA00023015"/>
    </source>
</evidence>
<protein>
    <submittedName>
        <fullName evidence="6">TetR/AcrR family transcriptional regulator</fullName>
    </submittedName>
</protein>
<dbReference type="InterPro" id="IPR001647">
    <property type="entry name" value="HTH_TetR"/>
</dbReference>
<proteinExistence type="predicted"/>
<gene>
    <name evidence="6" type="ORF">EIL87_11725</name>
</gene>
<dbReference type="SUPFAM" id="SSF46689">
    <property type="entry name" value="Homeodomain-like"/>
    <property type="match status" value="1"/>
</dbReference>
<evidence type="ECO:0000313" key="6">
    <source>
        <dbReference type="EMBL" id="RRO16945.1"/>
    </source>
</evidence>
<comment type="caution">
    <text evidence="6">The sequence shown here is derived from an EMBL/GenBank/DDBJ whole genome shotgun (WGS) entry which is preliminary data.</text>
</comment>
<dbReference type="PANTHER" id="PTHR30055">
    <property type="entry name" value="HTH-TYPE TRANSCRIPTIONAL REGULATOR RUTR"/>
    <property type="match status" value="1"/>
</dbReference>
<dbReference type="PANTHER" id="PTHR30055:SF234">
    <property type="entry name" value="HTH-TYPE TRANSCRIPTIONAL REGULATOR BETI"/>
    <property type="match status" value="1"/>
</dbReference>
<dbReference type="PROSITE" id="PS50977">
    <property type="entry name" value="HTH_TETR_2"/>
    <property type="match status" value="1"/>
</dbReference>
<dbReference type="SUPFAM" id="SSF48498">
    <property type="entry name" value="Tetracyclin repressor-like, C-terminal domain"/>
    <property type="match status" value="1"/>
</dbReference>
<sequence length="190" mass="19997">MLRVRSGRGAASSSHYARILAVAEEEVAARGADASLEQIARTAGVGSATVRRHFPSRHAVLDAVSRKRVDALRVRADELATERGGREALVQWLSEVVDYCASARGLAVALAYDQTGAEAAHNSCSELLEEAANPLLRRAVRDNAVATSTTAADLIAAAVGVALATEHHGDPAAAAQRLFRLIRAGVSPQR</sequence>
<dbReference type="Pfam" id="PF00440">
    <property type="entry name" value="TetR_N"/>
    <property type="match status" value="1"/>
</dbReference>
<dbReference type="InterPro" id="IPR050109">
    <property type="entry name" value="HTH-type_TetR-like_transc_reg"/>
</dbReference>
<dbReference type="GO" id="GO:0003700">
    <property type="term" value="F:DNA-binding transcription factor activity"/>
    <property type="evidence" value="ECO:0007669"/>
    <property type="project" value="TreeGrafter"/>
</dbReference>
<reference evidence="6 7" key="1">
    <citation type="submission" date="2018-11" db="EMBL/GenBank/DDBJ databases">
        <title>Saccharopolyspora rhizosphaerae sp. nov., an actinomycete isolated from rhizosphere soil in Thailand.</title>
        <authorList>
            <person name="Intra B."/>
            <person name="Euanorasetr J."/>
            <person name="Take A."/>
            <person name="Inahashi Y."/>
            <person name="Mori M."/>
            <person name="Panbangred W."/>
            <person name="Matsumoto A."/>
        </authorList>
    </citation>
    <scope>NUCLEOTIDE SEQUENCE [LARGE SCALE GENOMIC DNA]</scope>
    <source>
        <strain evidence="6 7">H219</strain>
    </source>
</reference>
<evidence type="ECO:0000313" key="7">
    <source>
        <dbReference type="Proteomes" id="UP000274515"/>
    </source>
</evidence>
<keyword evidence="2 4" id="KW-0238">DNA-binding</keyword>
<dbReference type="InterPro" id="IPR049445">
    <property type="entry name" value="TetR_SbtR-like_C"/>
</dbReference>
<dbReference type="InterPro" id="IPR036271">
    <property type="entry name" value="Tet_transcr_reg_TetR-rel_C_sf"/>
</dbReference>
<dbReference type="OrthoDB" id="9795011at2"/>
<dbReference type="Proteomes" id="UP000274515">
    <property type="component" value="Unassembled WGS sequence"/>
</dbReference>
<dbReference type="InterPro" id="IPR009057">
    <property type="entry name" value="Homeodomain-like_sf"/>
</dbReference>
<dbReference type="GO" id="GO:0000976">
    <property type="term" value="F:transcription cis-regulatory region binding"/>
    <property type="evidence" value="ECO:0007669"/>
    <property type="project" value="TreeGrafter"/>
</dbReference>
<dbReference type="AlphaFoldDB" id="A0A3R8QPJ4"/>
<keyword evidence="7" id="KW-1185">Reference proteome</keyword>
<evidence type="ECO:0000256" key="4">
    <source>
        <dbReference type="PROSITE-ProRule" id="PRU00335"/>
    </source>
</evidence>
<dbReference type="Pfam" id="PF21597">
    <property type="entry name" value="TetR_C_43"/>
    <property type="match status" value="1"/>
</dbReference>
<dbReference type="EMBL" id="RSAA01000010">
    <property type="protein sequence ID" value="RRO16945.1"/>
    <property type="molecule type" value="Genomic_DNA"/>
</dbReference>
<evidence type="ECO:0000256" key="3">
    <source>
        <dbReference type="ARBA" id="ARBA00023163"/>
    </source>
</evidence>
<keyword evidence="3" id="KW-0804">Transcription</keyword>